<evidence type="ECO:0000313" key="2">
    <source>
        <dbReference type="Proteomes" id="UP001153737"/>
    </source>
</evidence>
<reference evidence="1" key="2">
    <citation type="submission" date="2022-10" db="EMBL/GenBank/DDBJ databases">
        <authorList>
            <consortium name="ENA_rothamsted_submissions"/>
            <consortium name="culmorum"/>
            <person name="King R."/>
        </authorList>
    </citation>
    <scope>NUCLEOTIDE SEQUENCE</scope>
</reference>
<organism evidence="1 2">
    <name type="scientific">Phaedon cochleariae</name>
    <name type="common">Mustard beetle</name>
    <dbReference type="NCBI Taxonomy" id="80249"/>
    <lineage>
        <taxon>Eukaryota</taxon>
        <taxon>Metazoa</taxon>
        <taxon>Ecdysozoa</taxon>
        <taxon>Arthropoda</taxon>
        <taxon>Hexapoda</taxon>
        <taxon>Insecta</taxon>
        <taxon>Pterygota</taxon>
        <taxon>Neoptera</taxon>
        <taxon>Endopterygota</taxon>
        <taxon>Coleoptera</taxon>
        <taxon>Polyphaga</taxon>
        <taxon>Cucujiformia</taxon>
        <taxon>Chrysomeloidea</taxon>
        <taxon>Chrysomelidae</taxon>
        <taxon>Chrysomelinae</taxon>
        <taxon>Chrysomelini</taxon>
        <taxon>Phaedon</taxon>
    </lineage>
</organism>
<protein>
    <recommendedName>
        <fullName evidence="3">Zinc finger PHD-type domain-containing protein</fullName>
    </recommendedName>
</protein>
<gene>
    <name evidence="1" type="ORF">PHAECO_LOCUS3502</name>
</gene>
<dbReference type="OrthoDB" id="7456782at2759"/>
<dbReference type="Proteomes" id="UP001153737">
    <property type="component" value="Chromosome 13"/>
</dbReference>
<dbReference type="SUPFAM" id="SSF57903">
    <property type="entry name" value="FYVE/PHD zinc finger"/>
    <property type="match status" value="1"/>
</dbReference>
<accession>A0A9N9SB10</accession>
<dbReference type="EMBL" id="OU896719">
    <property type="protein sequence ID" value="CAG9815868.1"/>
    <property type="molecule type" value="Genomic_DNA"/>
</dbReference>
<name>A0A9N9SB10_PHACE</name>
<keyword evidence="2" id="KW-1185">Reference proteome</keyword>
<dbReference type="InterPro" id="IPR011011">
    <property type="entry name" value="Znf_FYVE_PHD"/>
</dbReference>
<evidence type="ECO:0008006" key="3">
    <source>
        <dbReference type="Google" id="ProtNLM"/>
    </source>
</evidence>
<proteinExistence type="predicted"/>
<evidence type="ECO:0000313" key="1">
    <source>
        <dbReference type="EMBL" id="CAG9815868.1"/>
    </source>
</evidence>
<reference evidence="1" key="1">
    <citation type="submission" date="2022-01" db="EMBL/GenBank/DDBJ databases">
        <authorList>
            <person name="King R."/>
        </authorList>
    </citation>
    <scope>NUCLEOTIDE SEQUENCE</scope>
</reference>
<dbReference type="AlphaFoldDB" id="A0A9N9SB10"/>
<sequence>MNYILPLKFVEKYVEDVKRQKEREKLARAAKRKLEATDESDEECTQINHKQDDDAEEFACLYCNELYSWSKSKELWLKCQLCSLWAHAACADKSEKTKHFICLCEDD</sequence>